<comment type="caution">
    <text evidence="3">The sequence shown here is derived from an EMBL/GenBank/DDBJ whole genome shotgun (WGS) entry which is preliminary data.</text>
</comment>
<evidence type="ECO:0000313" key="4">
    <source>
        <dbReference type="Proteomes" id="UP000237438"/>
    </source>
</evidence>
<name>A0A2S4PK98_9PEZI</name>
<gene>
    <name evidence="3" type="ORF">EPUL_006638</name>
</gene>
<dbReference type="InterPro" id="IPR054722">
    <property type="entry name" value="PolX-like_BBD"/>
</dbReference>
<reference evidence="3 4" key="1">
    <citation type="submission" date="2017-10" db="EMBL/GenBank/DDBJ databases">
        <title>Development of genomic resources for the powdery mildew, Erysiphe pulchra.</title>
        <authorList>
            <person name="Wadl P.A."/>
            <person name="Mack B.M."/>
            <person name="Moore G."/>
            <person name="Beltz S.B."/>
        </authorList>
    </citation>
    <scope>NUCLEOTIDE SEQUENCE [LARGE SCALE GENOMIC DNA]</scope>
    <source>
        <strain evidence="3">Cflorida</strain>
    </source>
</reference>
<dbReference type="AlphaFoldDB" id="A0A2S4PK98"/>
<sequence>MSTLRQVAKGREVGNFAQVAMTPKGNRRGGGGHSDGDNDPDAICKICKHKHRNKNCFKQRPELRRNIKNKGKAKVTFENSEIDFSSDSHSDNIGLSAVARASYSKSNNYLLYDTGASHHFMRKKTDFLFLKKLRKPFEFDQAVGNSNLSYKGNCRVKIGTVTLELSDVLYSPKSSCDILSAVRLKEDYGIVAANQNEILIDTNAPGSNMPIAKLISIDG</sequence>
<evidence type="ECO:0000313" key="3">
    <source>
        <dbReference type="EMBL" id="POS82469.1"/>
    </source>
</evidence>
<dbReference type="Pfam" id="PF22936">
    <property type="entry name" value="Pol_BBD"/>
    <property type="match status" value="1"/>
</dbReference>
<keyword evidence="4" id="KW-1185">Reference proteome</keyword>
<dbReference type="Proteomes" id="UP000237438">
    <property type="component" value="Unassembled WGS sequence"/>
</dbReference>
<protein>
    <recommendedName>
        <fullName evidence="2">Retrovirus-related Pol polyprotein from transposon TNT 1-94-like beta-barrel domain-containing protein</fullName>
    </recommendedName>
</protein>
<feature type="non-terminal residue" evidence="3">
    <location>
        <position position="219"/>
    </location>
</feature>
<evidence type="ECO:0000259" key="2">
    <source>
        <dbReference type="Pfam" id="PF22936"/>
    </source>
</evidence>
<accession>A0A2S4PK98</accession>
<organism evidence="3 4">
    <name type="scientific">Erysiphe pulchra</name>
    <dbReference type="NCBI Taxonomy" id="225359"/>
    <lineage>
        <taxon>Eukaryota</taxon>
        <taxon>Fungi</taxon>
        <taxon>Dikarya</taxon>
        <taxon>Ascomycota</taxon>
        <taxon>Pezizomycotina</taxon>
        <taxon>Leotiomycetes</taxon>
        <taxon>Erysiphales</taxon>
        <taxon>Erysiphaceae</taxon>
        <taxon>Erysiphe</taxon>
    </lineage>
</organism>
<dbReference type="EMBL" id="PEDP01002769">
    <property type="protein sequence ID" value="POS82469.1"/>
    <property type="molecule type" value="Genomic_DNA"/>
</dbReference>
<feature type="region of interest" description="Disordered" evidence="1">
    <location>
        <begin position="1"/>
        <end position="38"/>
    </location>
</feature>
<dbReference type="OrthoDB" id="10605534at2759"/>
<feature type="domain" description="Retrovirus-related Pol polyprotein from transposon TNT 1-94-like beta-barrel" evidence="2">
    <location>
        <begin position="111"/>
        <end position="186"/>
    </location>
</feature>
<proteinExistence type="predicted"/>
<evidence type="ECO:0000256" key="1">
    <source>
        <dbReference type="SAM" id="MobiDB-lite"/>
    </source>
</evidence>